<evidence type="ECO:0000313" key="2">
    <source>
        <dbReference type="EMBL" id="GIP59606.1"/>
    </source>
</evidence>
<dbReference type="Gene3D" id="3.40.50.720">
    <property type="entry name" value="NAD(P)-binding Rossmann-like Domain"/>
    <property type="match status" value="1"/>
</dbReference>
<dbReference type="InterPro" id="IPR016040">
    <property type="entry name" value="NAD(P)-bd_dom"/>
</dbReference>
<sequence>MRNVNRGVFMTNNHKIAIIGGTGKVGRHIAAAALRKGYQVRMLVRSPRKLDGQDGRIEILQGTAENKDHIRQLLQDCHIVVNVFGQPPGEIPQYSSVTGMVLEVMNELEISRYIGVTGGSLTLEGDRKRFMNKIGALLFRIFFPAMIKDKQKEAAIIQQYCNIEWTLIRLPFVVEGAESGGIKENLTDMPGLKISNQDIASFIVRQAAEAKYIHKTPFIAT</sequence>
<protein>
    <submittedName>
        <fullName evidence="2">NADH-flavin reductase</fullName>
    </submittedName>
</protein>
<reference evidence="2 3" key="1">
    <citation type="submission" date="2021-03" db="EMBL/GenBank/DDBJ databases">
        <title>Antimicrobial resistance genes in bacteria isolated from Japanese honey, and their potential for conferring macrolide and lincosamide resistance in the American foulbrood pathogen Paenibacillus larvae.</title>
        <authorList>
            <person name="Okamoto M."/>
            <person name="Kumagai M."/>
            <person name="Kanamori H."/>
            <person name="Takamatsu D."/>
        </authorList>
    </citation>
    <scope>NUCLEOTIDE SEQUENCE [LARGE SCALE GENOMIC DNA]</scope>
    <source>
        <strain evidence="2 3">J15TS10</strain>
    </source>
</reference>
<organism evidence="2 3">
    <name type="scientific">Paenibacillus woosongensis</name>
    <dbReference type="NCBI Taxonomy" id="307580"/>
    <lineage>
        <taxon>Bacteria</taxon>
        <taxon>Bacillati</taxon>
        <taxon>Bacillota</taxon>
        <taxon>Bacilli</taxon>
        <taxon>Bacillales</taxon>
        <taxon>Paenibacillaceae</taxon>
        <taxon>Paenibacillus</taxon>
    </lineage>
</organism>
<proteinExistence type="predicted"/>
<dbReference type="PANTHER" id="PTHR43355:SF2">
    <property type="entry name" value="FLAVIN REDUCTASE (NADPH)"/>
    <property type="match status" value="1"/>
</dbReference>
<dbReference type="Pfam" id="PF13460">
    <property type="entry name" value="NAD_binding_10"/>
    <property type="match status" value="1"/>
</dbReference>
<accession>A0ABQ4MUM6</accession>
<dbReference type="PANTHER" id="PTHR43355">
    <property type="entry name" value="FLAVIN REDUCTASE (NADPH)"/>
    <property type="match status" value="1"/>
</dbReference>
<keyword evidence="3" id="KW-1185">Reference proteome</keyword>
<dbReference type="SUPFAM" id="SSF51735">
    <property type="entry name" value="NAD(P)-binding Rossmann-fold domains"/>
    <property type="match status" value="1"/>
</dbReference>
<gene>
    <name evidence="2" type="ORF">J15TS10_34200</name>
</gene>
<comment type="caution">
    <text evidence="2">The sequence shown here is derived from an EMBL/GenBank/DDBJ whole genome shotgun (WGS) entry which is preliminary data.</text>
</comment>
<name>A0ABQ4MUM6_9BACL</name>
<evidence type="ECO:0000313" key="3">
    <source>
        <dbReference type="Proteomes" id="UP000681290"/>
    </source>
</evidence>
<evidence type="ECO:0000259" key="1">
    <source>
        <dbReference type="Pfam" id="PF13460"/>
    </source>
</evidence>
<dbReference type="InterPro" id="IPR051606">
    <property type="entry name" value="Polyketide_Oxido-like"/>
</dbReference>
<dbReference type="InterPro" id="IPR036291">
    <property type="entry name" value="NAD(P)-bd_dom_sf"/>
</dbReference>
<feature type="domain" description="NAD(P)-binding" evidence="1">
    <location>
        <begin position="20"/>
        <end position="208"/>
    </location>
</feature>
<dbReference type="EMBL" id="BOSM01000006">
    <property type="protein sequence ID" value="GIP59606.1"/>
    <property type="molecule type" value="Genomic_DNA"/>
</dbReference>
<dbReference type="Proteomes" id="UP000681290">
    <property type="component" value="Unassembled WGS sequence"/>
</dbReference>